<feature type="compositionally biased region" description="Basic residues" evidence="2">
    <location>
        <begin position="153"/>
        <end position="166"/>
    </location>
</feature>
<dbReference type="InterPro" id="IPR013762">
    <property type="entry name" value="Integrase-like_cat_sf"/>
</dbReference>
<evidence type="ECO:0000256" key="1">
    <source>
        <dbReference type="ARBA" id="ARBA00023172"/>
    </source>
</evidence>
<dbReference type="InterPro" id="IPR011010">
    <property type="entry name" value="DNA_brk_join_enz"/>
</dbReference>
<evidence type="ECO:0000259" key="3">
    <source>
        <dbReference type="PROSITE" id="PS51898"/>
    </source>
</evidence>
<feature type="compositionally biased region" description="Basic residues" evidence="2">
    <location>
        <begin position="177"/>
        <end position="186"/>
    </location>
</feature>
<dbReference type="EMBL" id="JBHTHR010000002">
    <property type="protein sequence ID" value="MFD0799746.1"/>
    <property type="molecule type" value="Genomic_DNA"/>
</dbReference>
<dbReference type="SUPFAM" id="SSF56349">
    <property type="entry name" value="DNA breaking-rejoining enzymes"/>
    <property type="match status" value="1"/>
</dbReference>
<evidence type="ECO:0000256" key="2">
    <source>
        <dbReference type="SAM" id="MobiDB-lite"/>
    </source>
</evidence>
<feature type="compositionally biased region" description="Low complexity" evidence="2">
    <location>
        <begin position="1"/>
        <end position="16"/>
    </location>
</feature>
<reference evidence="5" key="1">
    <citation type="journal article" date="2019" name="Int. J. Syst. Evol. Microbiol.">
        <title>The Global Catalogue of Microorganisms (GCM) 10K type strain sequencing project: providing services to taxonomists for standard genome sequencing and annotation.</title>
        <authorList>
            <consortium name="The Broad Institute Genomics Platform"/>
            <consortium name="The Broad Institute Genome Sequencing Center for Infectious Disease"/>
            <person name="Wu L."/>
            <person name="Ma J."/>
        </authorList>
    </citation>
    <scope>NUCLEOTIDE SEQUENCE [LARGE SCALE GENOMIC DNA]</scope>
    <source>
        <strain evidence="5">CCUG 63369</strain>
    </source>
</reference>
<accession>A0ABW3BA09</accession>
<comment type="caution">
    <text evidence="4">The sequence shown here is derived from an EMBL/GenBank/DDBJ whole genome shotgun (WGS) entry which is preliminary data.</text>
</comment>
<keyword evidence="5" id="KW-1185">Reference proteome</keyword>
<dbReference type="PROSITE" id="PS51898">
    <property type="entry name" value="TYR_RECOMBINASE"/>
    <property type="match status" value="1"/>
</dbReference>
<evidence type="ECO:0000313" key="5">
    <source>
        <dbReference type="Proteomes" id="UP001596956"/>
    </source>
</evidence>
<dbReference type="InterPro" id="IPR002104">
    <property type="entry name" value="Integrase_catalytic"/>
</dbReference>
<dbReference type="Proteomes" id="UP001596956">
    <property type="component" value="Unassembled WGS sequence"/>
</dbReference>
<dbReference type="PANTHER" id="PTHR30349:SF91">
    <property type="entry name" value="INTA PROTEIN"/>
    <property type="match status" value="1"/>
</dbReference>
<feature type="domain" description="Tyr recombinase" evidence="3">
    <location>
        <begin position="1"/>
        <end position="142"/>
    </location>
</feature>
<dbReference type="Pfam" id="PF00589">
    <property type="entry name" value="Phage_integrase"/>
    <property type="match status" value="1"/>
</dbReference>
<name>A0ABW3BA09_9ACTN</name>
<feature type="compositionally biased region" description="Low complexity" evidence="2">
    <location>
        <begin position="167"/>
        <end position="176"/>
    </location>
</feature>
<evidence type="ECO:0000313" key="4">
    <source>
        <dbReference type="EMBL" id="MFD0799746.1"/>
    </source>
</evidence>
<proteinExistence type="predicted"/>
<dbReference type="PANTHER" id="PTHR30349">
    <property type="entry name" value="PHAGE INTEGRASE-RELATED"/>
    <property type="match status" value="1"/>
</dbReference>
<keyword evidence="1" id="KW-0233">DNA recombination</keyword>
<protein>
    <submittedName>
        <fullName evidence="4">Tyrosine-type recombinase/integrase</fullName>
    </submittedName>
</protein>
<feature type="region of interest" description="Disordered" evidence="2">
    <location>
        <begin position="1"/>
        <end position="21"/>
    </location>
</feature>
<sequence length="193" mass="20856">MRRQVQRQGGRNVVSVPKSAASRRTVALDHATVAVLRRHQAAQQQEAQTAGRPWEEDGYVFTAPRGNALAPDSLTRLFQRRLRQSGLPPVRLHDLRHGAATLALAAGAELKVVQAMLGHASIVVTADTYASVLPETAHAAAEETAALVLAGMHGKKDRVTPSRRTRPGGVSSGPPRRGIRARRIQRARPSAER</sequence>
<feature type="region of interest" description="Disordered" evidence="2">
    <location>
        <begin position="153"/>
        <end position="193"/>
    </location>
</feature>
<dbReference type="InterPro" id="IPR050090">
    <property type="entry name" value="Tyrosine_recombinase_XerCD"/>
</dbReference>
<organism evidence="4 5">
    <name type="scientific">Streptomonospora algeriensis</name>
    <dbReference type="NCBI Taxonomy" id="995084"/>
    <lineage>
        <taxon>Bacteria</taxon>
        <taxon>Bacillati</taxon>
        <taxon>Actinomycetota</taxon>
        <taxon>Actinomycetes</taxon>
        <taxon>Streptosporangiales</taxon>
        <taxon>Nocardiopsidaceae</taxon>
        <taxon>Streptomonospora</taxon>
    </lineage>
</organism>
<gene>
    <name evidence="4" type="ORF">ACFQZU_00200</name>
</gene>
<dbReference type="Gene3D" id="1.10.443.10">
    <property type="entry name" value="Intergrase catalytic core"/>
    <property type="match status" value="1"/>
</dbReference>